<keyword evidence="4" id="KW-1185">Reference proteome</keyword>
<dbReference type="InterPro" id="IPR050272">
    <property type="entry name" value="Isochorismatase-like_hydrls"/>
</dbReference>
<evidence type="ECO:0000313" key="4">
    <source>
        <dbReference type="Proteomes" id="UP000012015"/>
    </source>
</evidence>
<sequence>MSSLNPKSTAVLAIHLQHDIVSENTAFGSIFNQQVVANDVLAKCNKAMQTVRDMGGTVVLARIAFNPDYSNLVPTLPLLQMVLQAGCLKDGEHGAELVPQVEVGPEDVVLTHQRPGPFTDTNLHELFQAKGIENVLVCGVATNASVEGAARQASDLGYSTFVVSDASSAADQASHDASIGSLGLFAQMITVEEISTVFST</sequence>
<proteinExistence type="predicted"/>
<dbReference type="PANTHER" id="PTHR43540:SF7">
    <property type="entry name" value="ISOCHORISMATASE FAMILY PROTEIN YECD"/>
    <property type="match status" value="1"/>
</dbReference>
<dbReference type="STRING" id="1276920.ADIAG_02125"/>
<accession>M7MUT2</accession>
<dbReference type="EMBL" id="AOCK01000005">
    <property type="protein sequence ID" value="EMQ98695.1"/>
    <property type="molecule type" value="Genomic_DNA"/>
</dbReference>
<evidence type="ECO:0000259" key="2">
    <source>
        <dbReference type="Pfam" id="PF00857"/>
    </source>
</evidence>
<feature type="domain" description="Isochorismatase-like" evidence="2">
    <location>
        <begin position="9"/>
        <end position="193"/>
    </location>
</feature>
<dbReference type="eggNOG" id="COG1335">
    <property type="taxonomic scope" value="Bacteria"/>
</dbReference>
<protein>
    <submittedName>
        <fullName evidence="3">Isochorismatase hydrolase</fullName>
    </submittedName>
</protein>
<dbReference type="PANTHER" id="PTHR43540">
    <property type="entry name" value="PEROXYUREIDOACRYLATE/UREIDOACRYLATE AMIDOHYDROLASE-RELATED"/>
    <property type="match status" value="1"/>
</dbReference>
<dbReference type="SUPFAM" id="SSF52499">
    <property type="entry name" value="Isochorismatase-like hydrolases"/>
    <property type="match status" value="1"/>
</dbReference>
<dbReference type="PATRIC" id="fig|1276920.7.peg.2126"/>
<organism evidence="3 4">
    <name type="scientific">Paeniglutamicibacter gangotriensis Lz1y</name>
    <dbReference type="NCBI Taxonomy" id="1276920"/>
    <lineage>
        <taxon>Bacteria</taxon>
        <taxon>Bacillati</taxon>
        <taxon>Actinomycetota</taxon>
        <taxon>Actinomycetes</taxon>
        <taxon>Micrococcales</taxon>
        <taxon>Micrococcaceae</taxon>
        <taxon>Paeniglutamicibacter</taxon>
    </lineage>
</organism>
<keyword evidence="1 3" id="KW-0378">Hydrolase</keyword>
<name>M7MUT2_9MICC</name>
<dbReference type="InterPro" id="IPR000868">
    <property type="entry name" value="Isochorismatase-like_dom"/>
</dbReference>
<dbReference type="Proteomes" id="UP000012015">
    <property type="component" value="Unassembled WGS sequence"/>
</dbReference>
<dbReference type="InterPro" id="IPR036380">
    <property type="entry name" value="Isochorismatase-like_sf"/>
</dbReference>
<reference evidence="3 4" key="1">
    <citation type="journal article" date="2013" name="Genome Announc.">
        <title>Draft Genome Sequence of Arthrobacter gangotriensis Strain Lz1yT, Isolated from a Penguin Rookery Soil Sample Collected in Antarctica, near the Indian Station Dakshin Gangotri.</title>
        <authorList>
            <person name="Shivaji S."/>
            <person name="Ara S."/>
            <person name="Bandi S."/>
            <person name="Singh A."/>
            <person name="Kumar Pinnaka A."/>
        </authorList>
    </citation>
    <scope>NUCLEOTIDE SEQUENCE [LARGE SCALE GENOMIC DNA]</scope>
    <source>
        <strain evidence="3 4">Lz1y</strain>
    </source>
</reference>
<evidence type="ECO:0000256" key="1">
    <source>
        <dbReference type="ARBA" id="ARBA00022801"/>
    </source>
</evidence>
<dbReference type="Gene3D" id="3.40.50.850">
    <property type="entry name" value="Isochorismatase-like"/>
    <property type="match status" value="1"/>
</dbReference>
<gene>
    <name evidence="3" type="ORF">ADIAG_02125</name>
</gene>
<dbReference type="GO" id="GO:0016787">
    <property type="term" value="F:hydrolase activity"/>
    <property type="evidence" value="ECO:0007669"/>
    <property type="project" value="UniProtKB-KW"/>
</dbReference>
<dbReference type="Pfam" id="PF00857">
    <property type="entry name" value="Isochorismatase"/>
    <property type="match status" value="1"/>
</dbReference>
<evidence type="ECO:0000313" key="3">
    <source>
        <dbReference type="EMBL" id="EMQ98695.1"/>
    </source>
</evidence>
<dbReference type="RefSeq" id="WP_007271307.1">
    <property type="nucleotide sequence ID" value="NZ_AOCK01000005.1"/>
</dbReference>
<dbReference type="AlphaFoldDB" id="M7MUT2"/>
<dbReference type="CDD" id="cd00431">
    <property type="entry name" value="cysteine_hydrolases"/>
    <property type="match status" value="1"/>
</dbReference>
<comment type="caution">
    <text evidence="3">The sequence shown here is derived from an EMBL/GenBank/DDBJ whole genome shotgun (WGS) entry which is preliminary data.</text>
</comment>